<evidence type="ECO:0000313" key="2">
    <source>
        <dbReference type="Proteomes" id="UP001054945"/>
    </source>
</evidence>
<evidence type="ECO:0000313" key="1">
    <source>
        <dbReference type="EMBL" id="GIY46400.1"/>
    </source>
</evidence>
<name>A0AAV4TNI1_CAEEX</name>
<sequence length="67" mass="7448">MRQTSTLVHILPVRCDKTAQKSKSSTAVPTDKLPGDVEVVDALETDSFQDFLKTVIICKIFCSSQYL</sequence>
<protein>
    <submittedName>
        <fullName evidence="1">Uncharacterized protein</fullName>
    </submittedName>
</protein>
<comment type="caution">
    <text evidence="1">The sequence shown here is derived from an EMBL/GenBank/DDBJ whole genome shotgun (WGS) entry which is preliminary data.</text>
</comment>
<dbReference type="Proteomes" id="UP001054945">
    <property type="component" value="Unassembled WGS sequence"/>
</dbReference>
<keyword evidence="2" id="KW-1185">Reference proteome</keyword>
<gene>
    <name evidence="1" type="ORF">CEXT_768391</name>
</gene>
<reference evidence="1 2" key="1">
    <citation type="submission" date="2021-06" db="EMBL/GenBank/DDBJ databases">
        <title>Caerostris extrusa draft genome.</title>
        <authorList>
            <person name="Kono N."/>
            <person name="Arakawa K."/>
        </authorList>
    </citation>
    <scope>NUCLEOTIDE SEQUENCE [LARGE SCALE GENOMIC DNA]</scope>
</reference>
<dbReference type="AlphaFoldDB" id="A0AAV4TNI1"/>
<dbReference type="EMBL" id="BPLR01011412">
    <property type="protein sequence ID" value="GIY46400.1"/>
    <property type="molecule type" value="Genomic_DNA"/>
</dbReference>
<accession>A0AAV4TNI1</accession>
<proteinExistence type="predicted"/>
<organism evidence="1 2">
    <name type="scientific">Caerostris extrusa</name>
    <name type="common">Bark spider</name>
    <name type="synonym">Caerostris bankana</name>
    <dbReference type="NCBI Taxonomy" id="172846"/>
    <lineage>
        <taxon>Eukaryota</taxon>
        <taxon>Metazoa</taxon>
        <taxon>Ecdysozoa</taxon>
        <taxon>Arthropoda</taxon>
        <taxon>Chelicerata</taxon>
        <taxon>Arachnida</taxon>
        <taxon>Araneae</taxon>
        <taxon>Araneomorphae</taxon>
        <taxon>Entelegynae</taxon>
        <taxon>Araneoidea</taxon>
        <taxon>Araneidae</taxon>
        <taxon>Caerostris</taxon>
    </lineage>
</organism>